<dbReference type="InterPro" id="IPR000086">
    <property type="entry name" value="NUDIX_hydrolase_dom"/>
</dbReference>
<dbReference type="InterPro" id="IPR015797">
    <property type="entry name" value="NUDIX_hydrolase-like_dom_sf"/>
</dbReference>
<dbReference type="PANTHER" id="PTHR43046">
    <property type="entry name" value="GDP-MANNOSE MANNOSYL HYDROLASE"/>
    <property type="match status" value="1"/>
</dbReference>
<dbReference type="PRINTS" id="PR00502">
    <property type="entry name" value="NUDIXFAMILY"/>
</dbReference>
<name>A0A3S0IY16_9BACI</name>
<keyword evidence="2 3" id="KW-0378">Hydrolase</keyword>
<dbReference type="InterPro" id="IPR020084">
    <property type="entry name" value="NUDIX_hydrolase_CS"/>
</dbReference>
<feature type="domain" description="Nudix hydrolase" evidence="4">
    <location>
        <begin position="4"/>
        <end position="136"/>
    </location>
</feature>
<dbReference type="PANTHER" id="PTHR43046:SF14">
    <property type="entry name" value="MUTT_NUDIX FAMILY PROTEIN"/>
    <property type="match status" value="1"/>
</dbReference>
<evidence type="ECO:0000256" key="1">
    <source>
        <dbReference type="ARBA" id="ARBA00001946"/>
    </source>
</evidence>
<evidence type="ECO:0000313" key="6">
    <source>
        <dbReference type="Proteomes" id="UP000271374"/>
    </source>
</evidence>
<gene>
    <name evidence="5" type="ORF">EKG37_06550</name>
</gene>
<dbReference type="Gene3D" id="3.90.79.10">
    <property type="entry name" value="Nucleoside Triphosphate Pyrophosphohydrolase"/>
    <property type="match status" value="1"/>
</dbReference>
<accession>A0A3S0IY16</accession>
<dbReference type="AlphaFoldDB" id="A0A3S0IY16"/>
<dbReference type="InterPro" id="IPR020476">
    <property type="entry name" value="Nudix_hydrolase"/>
</dbReference>
<dbReference type="OrthoDB" id="9816289at2"/>
<comment type="similarity">
    <text evidence="3">Belongs to the Nudix hydrolase family.</text>
</comment>
<dbReference type="RefSeq" id="WP_126407568.1">
    <property type="nucleotide sequence ID" value="NZ_RXNT01000004.1"/>
</dbReference>
<dbReference type="GO" id="GO:0016787">
    <property type="term" value="F:hydrolase activity"/>
    <property type="evidence" value="ECO:0007669"/>
    <property type="project" value="UniProtKB-KW"/>
</dbReference>
<dbReference type="PROSITE" id="PS00893">
    <property type="entry name" value="NUDIX_BOX"/>
    <property type="match status" value="1"/>
</dbReference>
<evidence type="ECO:0000256" key="3">
    <source>
        <dbReference type="RuleBase" id="RU003476"/>
    </source>
</evidence>
<reference evidence="5 6" key="1">
    <citation type="submission" date="2018-12" db="EMBL/GenBank/DDBJ databases">
        <title>Bacillus yapensis draft genome sequence.</title>
        <authorList>
            <person name="Yu L."/>
            <person name="Xu X."/>
            <person name="Tang X."/>
        </authorList>
    </citation>
    <scope>NUCLEOTIDE SEQUENCE [LARGE SCALE GENOMIC DNA]</scope>
    <source>
        <strain evidence="5 6">XXST-01</strain>
    </source>
</reference>
<comment type="caution">
    <text evidence="5">The sequence shown here is derived from an EMBL/GenBank/DDBJ whole genome shotgun (WGS) entry which is preliminary data.</text>
</comment>
<dbReference type="Proteomes" id="UP000271374">
    <property type="component" value="Unassembled WGS sequence"/>
</dbReference>
<evidence type="ECO:0000256" key="2">
    <source>
        <dbReference type="ARBA" id="ARBA00022801"/>
    </source>
</evidence>
<dbReference type="SUPFAM" id="SSF55811">
    <property type="entry name" value="Nudix"/>
    <property type="match status" value="1"/>
</dbReference>
<evidence type="ECO:0000313" key="5">
    <source>
        <dbReference type="EMBL" id="RTR33876.1"/>
    </source>
</evidence>
<dbReference type="CDD" id="cd02883">
    <property type="entry name" value="NUDIX_Hydrolase"/>
    <property type="match status" value="1"/>
</dbReference>
<organism evidence="5 6">
    <name type="scientific">Bacillus yapensis</name>
    <dbReference type="NCBI Taxonomy" id="2492960"/>
    <lineage>
        <taxon>Bacteria</taxon>
        <taxon>Bacillati</taxon>
        <taxon>Bacillota</taxon>
        <taxon>Bacilli</taxon>
        <taxon>Bacillales</taxon>
        <taxon>Bacillaceae</taxon>
        <taxon>Bacillus</taxon>
    </lineage>
</organism>
<dbReference type="Pfam" id="PF00293">
    <property type="entry name" value="NUDIX"/>
    <property type="match status" value="1"/>
</dbReference>
<sequence length="160" mass="17850">MKMPTHIVAVGGIVEDHQGNVLLVKTKDGGWVFPGGQVEVGESLTDALIREIKEESGIDVKVGHLIGIYSNTGIHKWYDGVTDVPTKVMLDFVCEPMGGELAVSDETTDSRWIPKDEVLEFITADAIQTRYKAYLEHTGDIKYMDYITHPTFQIKQNRSI</sequence>
<dbReference type="PROSITE" id="PS51462">
    <property type="entry name" value="NUDIX"/>
    <property type="match status" value="1"/>
</dbReference>
<dbReference type="EMBL" id="RXNT01000004">
    <property type="protein sequence ID" value="RTR33876.1"/>
    <property type="molecule type" value="Genomic_DNA"/>
</dbReference>
<keyword evidence="6" id="KW-1185">Reference proteome</keyword>
<proteinExistence type="inferred from homology"/>
<evidence type="ECO:0000259" key="4">
    <source>
        <dbReference type="PROSITE" id="PS51462"/>
    </source>
</evidence>
<comment type="cofactor">
    <cofactor evidence="1">
        <name>Mg(2+)</name>
        <dbReference type="ChEBI" id="CHEBI:18420"/>
    </cofactor>
</comment>
<protein>
    <submittedName>
        <fullName evidence="5">NUDIX hydrolase</fullName>
    </submittedName>
</protein>